<keyword evidence="4 5" id="KW-0472">Membrane</keyword>
<sequence>MENQTIKRNEKKYATLLHLSVFAKYFIPFGNFVMPIILWSTKKGTSDYIDHNGKQVLNFQLSILTYSLLLLIFAVPLIVYFAFNSIGFKEIENGNILIQEIAAGNIPNLVIVAAISVSLYAIMKLAEFFIIIYEAIKANNGEPVEYPFTINYLK</sequence>
<feature type="transmembrane region" description="Helical" evidence="5">
    <location>
        <begin position="59"/>
        <end position="83"/>
    </location>
</feature>
<evidence type="ECO:0000256" key="1">
    <source>
        <dbReference type="ARBA" id="ARBA00004141"/>
    </source>
</evidence>
<evidence type="ECO:0000256" key="2">
    <source>
        <dbReference type="ARBA" id="ARBA00022692"/>
    </source>
</evidence>
<comment type="caution">
    <text evidence="6">The sequence shown here is derived from an EMBL/GenBank/DDBJ whole genome shotgun (WGS) entry which is preliminary data.</text>
</comment>
<evidence type="ECO:0000313" key="6">
    <source>
        <dbReference type="EMBL" id="MCL9808985.1"/>
    </source>
</evidence>
<evidence type="ECO:0000313" key="7">
    <source>
        <dbReference type="Proteomes" id="UP001317191"/>
    </source>
</evidence>
<keyword evidence="2 5" id="KW-0812">Transmembrane</keyword>
<dbReference type="Pfam" id="PF09685">
    <property type="entry name" value="MamF_MmsF"/>
    <property type="match status" value="1"/>
</dbReference>
<name>A0ABT0TND1_9FLAO</name>
<keyword evidence="3 5" id="KW-1133">Transmembrane helix</keyword>
<feature type="transmembrane region" description="Helical" evidence="5">
    <location>
        <begin position="21"/>
        <end position="39"/>
    </location>
</feature>
<evidence type="ECO:0000256" key="4">
    <source>
        <dbReference type="ARBA" id="ARBA00023136"/>
    </source>
</evidence>
<dbReference type="EMBL" id="JAMLJM010000003">
    <property type="protein sequence ID" value="MCL9808985.1"/>
    <property type="molecule type" value="Genomic_DNA"/>
</dbReference>
<evidence type="ECO:0000256" key="3">
    <source>
        <dbReference type="ARBA" id="ARBA00022989"/>
    </source>
</evidence>
<organism evidence="6 7">
    <name type="scientific">Flavobacterium luminosum</name>
    <dbReference type="NCBI Taxonomy" id="2949086"/>
    <lineage>
        <taxon>Bacteria</taxon>
        <taxon>Pseudomonadati</taxon>
        <taxon>Bacteroidota</taxon>
        <taxon>Flavobacteriia</taxon>
        <taxon>Flavobacteriales</taxon>
        <taxon>Flavobacteriaceae</taxon>
        <taxon>Flavobacterium</taxon>
    </lineage>
</organism>
<comment type="subcellular location">
    <subcellularLocation>
        <location evidence="1">Membrane</location>
        <topology evidence="1">Multi-pass membrane protein</topology>
    </subcellularLocation>
</comment>
<dbReference type="RefSeq" id="WP_250592386.1">
    <property type="nucleotide sequence ID" value="NZ_JAMLJM010000003.1"/>
</dbReference>
<gene>
    <name evidence="6" type="ORF">NAT50_06380</name>
</gene>
<keyword evidence="7" id="KW-1185">Reference proteome</keyword>
<dbReference type="Proteomes" id="UP001317191">
    <property type="component" value="Unassembled WGS sequence"/>
</dbReference>
<evidence type="ECO:0000256" key="5">
    <source>
        <dbReference type="SAM" id="Phobius"/>
    </source>
</evidence>
<protein>
    <submittedName>
        <fullName evidence="6">DUF4870 domain-containing protein</fullName>
    </submittedName>
</protein>
<accession>A0ABT0TND1</accession>
<dbReference type="InterPro" id="IPR019109">
    <property type="entry name" value="MamF_MmsF"/>
</dbReference>
<proteinExistence type="predicted"/>
<reference evidence="6 7" key="1">
    <citation type="submission" date="2022-05" db="EMBL/GenBank/DDBJ databases">
        <title>Flavobacterium sp., isolated from activated sludge.</title>
        <authorList>
            <person name="Ran Q."/>
        </authorList>
    </citation>
    <scope>NUCLEOTIDE SEQUENCE [LARGE SCALE GENOMIC DNA]</scope>
    <source>
        <strain evidence="6 7">HXWNR70</strain>
    </source>
</reference>
<feature type="transmembrane region" description="Helical" evidence="5">
    <location>
        <begin position="104"/>
        <end position="123"/>
    </location>
</feature>